<sequence>MAKVFRAVLIAVLEKLLMAAITVDVLLPLAIKLLRKAAKLSTNKVDDQWVDGIENKLIENGDLPPKPHTKDTPNG</sequence>
<organism evidence="2 3">
    <name type="scientific">Catenovulum agarivorans DS-2</name>
    <dbReference type="NCBI Taxonomy" id="1328313"/>
    <lineage>
        <taxon>Bacteria</taxon>
        <taxon>Pseudomonadati</taxon>
        <taxon>Pseudomonadota</taxon>
        <taxon>Gammaproteobacteria</taxon>
        <taxon>Alteromonadales</taxon>
        <taxon>Alteromonadaceae</taxon>
        <taxon>Catenovulum</taxon>
    </lineage>
</organism>
<accession>W7QPN5</accession>
<feature type="transmembrane region" description="Helical" evidence="1">
    <location>
        <begin position="16"/>
        <end position="34"/>
    </location>
</feature>
<dbReference type="AlphaFoldDB" id="W7QPN5"/>
<evidence type="ECO:0000313" key="2">
    <source>
        <dbReference type="EMBL" id="EWH09848.1"/>
    </source>
</evidence>
<comment type="caution">
    <text evidence="2">The sequence shown here is derived from an EMBL/GenBank/DDBJ whole genome shotgun (WGS) entry which is preliminary data.</text>
</comment>
<name>W7QPN5_9ALTE</name>
<keyword evidence="3" id="KW-1185">Reference proteome</keyword>
<dbReference type="Proteomes" id="UP000019276">
    <property type="component" value="Unassembled WGS sequence"/>
</dbReference>
<proteinExistence type="predicted"/>
<dbReference type="STRING" id="1328313.DS2_10372"/>
<keyword evidence="1" id="KW-0472">Membrane</keyword>
<evidence type="ECO:0000313" key="3">
    <source>
        <dbReference type="Proteomes" id="UP000019276"/>
    </source>
</evidence>
<evidence type="ECO:0000256" key="1">
    <source>
        <dbReference type="SAM" id="Phobius"/>
    </source>
</evidence>
<protein>
    <submittedName>
        <fullName evidence="2">Uncharacterized protein</fullName>
    </submittedName>
</protein>
<reference evidence="2 3" key="1">
    <citation type="journal article" date="2014" name="Genome Announc.">
        <title>Draft Genome Sequence of the Agar-Degrading Bacterium Catenovulum sp. Strain DS-2, Isolated from Intestines of Haliotis diversicolor.</title>
        <authorList>
            <person name="Shan D."/>
            <person name="Li X."/>
            <person name="Gu Z."/>
            <person name="Wei G."/>
            <person name="Gao Z."/>
            <person name="Shao Z."/>
        </authorList>
    </citation>
    <scope>NUCLEOTIDE SEQUENCE [LARGE SCALE GENOMIC DNA]</scope>
    <source>
        <strain evidence="2 3">DS-2</strain>
    </source>
</reference>
<dbReference type="RefSeq" id="WP_035014697.1">
    <property type="nucleotide sequence ID" value="NZ_ARZY01000018.1"/>
</dbReference>
<dbReference type="EMBL" id="ARZY01000018">
    <property type="protein sequence ID" value="EWH09848.1"/>
    <property type="molecule type" value="Genomic_DNA"/>
</dbReference>
<dbReference type="OrthoDB" id="9882709at2"/>
<keyword evidence="1" id="KW-0812">Transmembrane</keyword>
<keyword evidence="1" id="KW-1133">Transmembrane helix</keyword>
<gene>
    <name evidence="2" type="ORF">DS2_10372</name>
</gene>